<comment type="caution">
    <text evidence="2">The sequence shown here is derived from an EMBL/GenBank/DDBJ whole genome shotgun (WGS) entry which is preliminary data.</text>
</comment>
<reference evidence="2" key="1">
    <citation type="submission" date="2019-10" db="EMBL/GenBank/DDBJ databases">
        <title>Conservation and host-specific expression of non-tandemly repeated heterogenous ribosome RNA gene in arbuscular mycorrhizal fungi.</title>
        <authorList>
            <person name="Maeda T."/>
            <person name="Kobayashi Y."/>
            <person name="Nakagawa T."/>
            <person name="Ezawa T."/>
            <person name="Yamaguchi K."/>
            <person name="Bino T."/>
            <person name="Nishimoto Y."/>
            <person name="Shigenobu S."/>
            <person name="Kawaguchi M."/>
        </authorList>
    </citation>
    <scope>NUCLEOTIDE SEQUENCE</scope>
    <source>
        <strain evidence="2">HR1</strain>
    </source>
</reference>
<gene>
    <name evidence="2" type="ORF">RCL2_002916400</name>
</gene>
<evidence type="ECO:0000313" key="3">
    <source>
        <dbReference type="Proteomes" id="UP000615446"/>
    </source>
</evidence>
<accession>A0A8H3MF51</accession>
<name>A0A8H3MF51_9GLOM</name>
<dbReference type="AlphaFoldDB" id="A0A8H3MF51"/>
<feature type="signal peptide" evidence="1">
    <location>
        <begin position="1"/>
        <end position="28"/>
    </location>
</feature>
<dbReference type="EMBL" id="BLAL01000315">
    <property type="protein sequence ID" value="GET02797.1"/>
    <property type="molecule type" value="Genomic_DNA"/>
</dbReference>
<evidence type="ECO:0000313" key="2">
    <source>
        <dbReference type="EMBL" id="GET02797.1"/>
    </source>
</evidence>
<feature type="chain" id="PRO_5034978501" evidence="1">
    <location>
        <begin position="29"/>
        <end position="132"/>
    </location>
</feature>
<protein>
    <submittedName>
        <fullName evidence="2">Uncharacterized protein</fullName>
    </submittedName>
</protein>
<keyword evidence="1" id="KW-0732">Signal</keyword>
<organism evidence="2 3">
    <name type="scientific">Rhizophagus clarus</name>
    <dbReference type="NCBI Taxonomy" id="94130"/>
    <lineage>
        <taxon>Eukaryota</taxon>
        <taxon>Fungi</taxon>
        <taxon>Fungi incertae sedis</taxon>
        <taxon>Mucoromycota</taxon>
        <taxon>Glomeromycotina</taxon>
        <taxon>Glomeromycetes</taxon>
        <taxon>Glomerales</taxon>
        <taxon>Glomeraceae</taxon>
        <taxon>Rhizophagus</taxon>
    </lineage>
</organism>
<proteinExistence type="predicted"/>
<dbReference type="OrthoDB" id="2302983at2759"/>
<dbReference type="Proteomes" id="UP000615446">
    <property type="component" value="Unassembled WGS sequence"/>
</dbReference>
<sequence>MKSLSSFAFFVLFIAIFSIIAFMSPVEADDGHTVWIHNKMIGGTQAIAAVTHDNEKETWHWSPDNNDAIFESYSFAHMGFYLKVPSKVETFWLVFGVGLSQEEDKWRGPFTNTQDLCFHFHGNVFKWELWQC</sequence>
<evidence type="ECO:0000256" key="1">
    <source>
        <dbReference type="SAM" id="SignalP"/>
    </source>
</evidence>